<evidence type="ECO:0000313" key="8">
    <source>
        <dbReference type="EMBL" id="KYQ89324.1"/>
    </source>
</evidence>
<feature type="compositionally biased region" description="Polar residues" evidence="5">
    <location>
        <begin position="1"/>
        <end position="39"/>
    </location>
</feature>
<dbReference type="OMA" id="IKKTWFK"/>
<dbReference type="OrthoDB" id="20285at2759"/>
<dbReference type="InParanoid" id="A0A151Z699"/>
<dbReference type="InterPro" id="IPR011993">
    <property type="entry name" value="PH-like_dom_sf"/>
</dbReference>
<dbReference type="GO" id="GO:0032366">
    <property type="term" value="P:intracellular sterol transport"/>
    <property type="evidence" value="ECO:0007669"/>
    <property type="project" value="TreeGrafter"/>
</dbReference>
<reference evidence="8 9" key="1">
    <citation type="submission" date="2015-12" db="EMBL/GenBank/DDBJ databases">
        <title>Dictyostelia acquired genes for synthesis and detection of signals that induce cell-type specialization by lateral gene transfer from prokaryotes.</title>
        <authorList>
            <person name="Gloeckner G."/>
            <person name="Schaap P."/>
        </authorList>
    </citation>
    <scope>NUCLEOTIDE SEQUENCE [LARGE SCALE GENOMIC DNA]</scope>
    <source>
        <strain evidence="8 9">TK</strain>
    </source>
</reference>
<dbReference type="CDD" id="cd13220">
    <property type="entry name" value="PH-GRAM_GRAMDC"/>
    <property type="match status" value="1"/>
</dbReference>
<feature type="region of interest" description="Disordered" evidence="5">
    <location>
        <begin position="625"/>
        <end position="721"/>
    </location>
</feature>
<feature type="region of interest" description="Disordered" evidence="5">
    <location>
        <begin position="735"/>
        <end position="759"/>
    </location>
</feature>
<dbReference type="GO" id="GO:0032934">
    <property type="term" value="F:sterol binding"/>
    <property type="evidence" value="ECO:0007669"/>
    <property type="project" value="TreeGrafter"/>
</dbReference>
<feature type="transmembrane region" description="Helical" evidence="6">
    <location>
        <begin position="779"/>
        <end position="797"/>
    </location>
</feature>
<dbReference type="Proteomes" id="UP000076078">
    <property type="component" value="Unassembled WGS sequence"/>
</dbReference>
<feature type="region of interest" description="Disordered" evidence="5">
    <location>
        <begin position="331"/>
        <end position="390"/>
    </location>
</feature>
<feature type="compositionally biased region" description="Low complexity" evidence="5">
    <location>
        <begin position="664"/>
        <end position="691"/>
    </location>
</feature>
<feature type="region of interest" description="Disordered" evidence="5">
    <location>
        <begin position="1"/>
        <end position="100"/>
    </location>
</feature>
<dbReference type="InterPro" id="IPR031968">
    <property type="entry name" value="VASt"/>
</dbReference>
<dbReference type="Gene3D" id="2.30.29.30">
    <property type="entry name" value="Pleckstrin-homology domain (PH domain)/Phosphotyrosine-binding domain (PTB)"/>
    <property type="match status" value="1"/>
</dbReference>
<dbReference type="GO" id="GO:0140268">
    <property type="term" value="C:endoplasmic reticulum-plasma membrane contact site"/>
    <property type="evidence" value="ECO:0007669"/>
    <property type="project" value="TreeGrafter"/>
</dbReference>
<feature type="region of interest" description="Disordered" evidence="5">
    <location>
        <begin position="249"/>
        <end position="298"/>
    </location>
</feature>
<name>A0A151Z699_TIELA</name>
<dbReference type="Pfam" id="PF02893">
    <property type="entry name" value="GRAM"/>
    <property type="match status" value="1"/>
</dbReference>
<evidence type="ECO:0000256" key="2">
    <source>
        <dbReference type="ARBA" id="ARBA00022692"/>
    </source>
</evidence>
<evidence type="ECO:0000256" key="5">
    <source>
        <dbReference type="SAM" id="MobiDB-lite"/>
    </source>
</evidence>
<feature type="compositionally biased region" description="Basic residues" evidence="5">
    <location>
        <begin position="639"/>
        <end position="648"/>
    </location>
</feature>
<dbReference type="GO" id="GO:0120015">
    <property type="term" value="F:sterol transfer activity"/>
    <property type="evidence" value="ECO:0007669"/>
    <property type="project" value="TreeGrafter"/>
</dbReference>
<dbReference type="PROSITE" id="PS51778">
    <property type="entry name" value="VAST"/>
    <property type="match status" value="1"/>
</dbReference>
<dbReference type="PANTHER" id="PTHR23319:SF4">
    <property type="entry name" value="GRAM DOMAIN CONTAINING 1B, ISOFORM E"/>
    <property type="match status" value="1"/>
</dbReference>
<evidence type="ECO:0000256" key="6">
    <source>
        <dbReference type="SAM" id="Phobius"/>
    </source>
</evidence>
<evidence type="ECO:0000256" key="3">
    <source>
        <dbReference type="ARBA" id="ARBA00022989"/>
    </source>
</evidence>
<dbReference type="SMART" id="SM00568">
    <property type="entry name" value="GRAM"/>
    <property type="match status" value="1"/>
</dbReference>
<dbReference type="InterPro" id="IPR004182">
    <property type="entry name" value="GRAM"/>
</dbReference>
<sequence length="829" mass="92197">MSSLNNNNGNTSPTIASNKVSTSQSSNNGPLNLPSPTLVSQQQQQQASSYNSTSSNQFINASSPNVFSPPSTSPTQDGQNNQSKMLKTRSQSEEFKASVLPTSDSKKKLFISPKILAPKKNSVDDEPPISKTLEGRMKSNPYIKKFKLPSNEILLNDYSAALFRQILLHGKLYIFTNYICFESKIFGIKTTEIIQIKDITQIKKKSRKFKYIGIEVETNSAKHIFASFVSRDKTYQDLLAVWKDITGESHDDASSQSIDDDNDDESNSSVVFEDDSSQKGGNSTNATLPNGASRKPSIESNFTSITTQSLPLQSNSTVDQVVNQQTLQASQPIQPLQQQPSQAQIQISPQTNTNNNNNNQTSVSDDTNNKVSQQPQQQQQDNKISNNNNNNIPVIAEEAVSGQNQKPIDPLDEIYGTVEQYLSKKDESSILESQWSEFQELLSENFNVSVVNFFRALCSDQCNFAFNYHAKRGDSDIVVKNWAHRDRFGTIRELEYVAPVNSPIGPPKTRIQETQRYHLLRSKLIIETDTIMLDIPYGDHFRIEAKWECTETSPETCKLNIHLCVRFIKKTWFKSKIETSTIKESKNSFTQWVTLAKQEIQKLLQIKPKHSSAVTLMPPITNKTIDGISRIKDEDSPKPHHTRSRSRQHLISSSGQVHVGGGSSQASPLTVNTSTSTTTTTTQITTTTPTSLPQGLIPPFGNSSSNNTPTTPGQLIPSPISQSLGVVSDQSDHIKSKDNIGINNNSSSSNVSNSVGKSSSFNLRTPLGSMSFSYSMDQLPLLIISLFLCLVFLYMYLKILSLSSKVETMENIFKDLVNNNHHHHISHKK</sequence>
<gene>
    <name evidence="8" type="ORF">DLAC_09984</name>
</gene>
<keyword evidence="2 6" id="KW-0812">Transmembrane</keyword>
<keyword evidence="3 6" id="KW-1133">Transmembrane helix</keyword>
<dbReference type="Pfam" id="PF16016">
    <property type="entry name" value="VASt"/>
    <property type="match status" value="1"/>
</dbReference>
<feature type="compositionally biased region" description="Polar residues" evidence="5">
    <location>
        <begin position="701"/>
        <end position="721"/>
    </location>
</feature>
<feature type="compositionally biased region" description="Polar residues" evidence="5">
    <location>
        <begin position="278"/>
        <end position="290"/>
    </location>
</feature>
<evidence type="ECO:0000256" key="4">
    <source>
        <dbReference type="ARBA" id="ARBA00023136"/>
    </source>
</evidence>
<protein>
    <submittedName>
        <fullName evidence="8">GRAM domain-containing protein</fullName>
    </submittedName>
</protein>
<feature type="compositionally biased region" description="Polar residues" evidence="5">
    <location>
        <begin position="58"/>
        <end position="89"/>
    </location>
</feature>
<feature type="compositionally biased region" description="Low complexity" evidence="5">
    <location>
        <begin position="40"/>
        <end position="57"/>
    </location>
</feature>
<comment type="caution">
    <text evidence="8">The sequence shown here is derived from an EMBL/GenBank/DDBJ whole genome shotgun (WGS) entry which is preliminary data.</text>
</comment>
<evidence type="ECO:0000256" key="1">
    <source>
        <dbReference type="ARBA" id="ARBA00004167"/>
    </source>
</evidence>
<keyword evidence="9" id="KW-1185">Reference proteome</keyword>
<proteinExistence type="predicted"/>
<dbReference type="AlphaFoldDB" id="A0A151Z699"/>
<keyword evidence="4 6" id="KW-0472">Membrane</keyword>
<feature type="compositionally biased region" description="Basic and acidic residues" evidence="5">
    <location>
        <begin position="629"/>
        <end position="638"/>
    </location>
</feature>
<comment type="subcellular location">
    <subcellularLocation>
        <location evidence="1">Membrane</location>
        <topology evidence="1">Single-pass membrane protein</topology>
    </subcellularLocation>
</comment>
<feature type="compositionally biased region" description="Low complexity" evidence="5">
    <location>
        <begin position="739"/>
        <end position="759"/>
    </location>
</feature>
<dbReference type="PANTHER" id="PTHR23319">
    <property type="entry name" value="GRAM DOMAIN CONTAINING 1B, ISOFORM E"/>
    <property type="match status" value="1"/>
</dbReference>
<dbReference type="InterPro" id="IPR051482">
    <property type="entry name" value="Cholesterol_transport"/>
</dbReference>
<evidence type="ECO:0000259" key="7">
    <source>
        <dbReference type="PROSITE" id="PS51778"/>
    </source>
</evidence>
<accession>A0A151Z699</accession>
<dbReference type="GO" id="GO:0005886">
    <property type="term" value="C:plasma membrane"/>
    <property type="evidence" value="ECO:0007669"/>
    <property type="project" value="TreeGrafter"/>
</dbReference>
<dbReference type="GO" id="GO:0005789">
    <property type="term" value="C:endoplasmic reticulum membrane"/>
    <property type="evidence" value="ECO:0007669"/>
    <property type="project" value="TreeGrafter"/>
</dbReference>
<dbReference type="STRING" id="361077.A0A151Z699"/>
<organism evidence="8 9">
    <name type="scientific">Tieghemostelium lacteum</name>
    <name type="common">Slime mold</name>
    <name type="synonym">Dictyostelium lacteum</name>
    <dbReference type="NCBI Taxonomy" id="361077"/>
    <lineage>
        <taxon>Eukaryota</taxon>
        <taxon>Amoebozoa</taxon>
        <taxon>Evosea</taxon>
        <taxon>Eumycetozoa</taxon>
        <taxon>Dictyostelia</taxon>
        <taxon>Dictyosteliales</taxon>
        <taxon>Raperosteliaceae</taxon>
        <taxon>Tieghemostelium</taxon>
    </lineage>
</organism>
<feature type="domain" description="VASt" evidence="7">
    <location>
        <begin position="437"/>
        <end position="604"/>
    </location>
</feature>
<dbReference type="EMBL" id="LODT01000041">
    <property type="protein sequence ID" value="KYQ89324.1"/>
    <property type="molecule type" value="Genomic_DNA"/>
</dbReference>
<dbReference type="FunCoup" id="A0A151Z699">
    <property type="interactions" value="1"/>
</dbReference>
<evidence type="ECO:0000313" key="9">
    <source>
        <dbReference type="Proteomes" id="UP000076078"/>
    </source>
</evidence>